<dbReference type="Gene3D" id="3.40.430.10">
    <property type="entry name" value="Dihydrofolate Reductase, subunit A"/>
    <property type="match status" value="1"/>
</dbReference>
<evidence type="ECO:0000256" key="3">
    <source>
        <dbReference type="ARBA" id="ARBA00023002"/>
    </source>
</evidence>
<dbReference type="SUPFAM" id="SSF53597">
    <property type="entry name" value="Dihydrofolate reductase-like"/>
    <property type="match status" value="1"/>
</dbReference>
<dbReference type="InterPro" id="IPR024072">
    <property type="entry name" value="DHFR-like_dom_sf"/>
</dbReference>
<dbReference type="PANTHER" id="PTHR38011">
    <property type="entry name" value="DIHYDROFOLATE REDUCTASE FAMILY PROTEIN (AFU_ORTHOLOGUE AFUA_8G06820)"/>
    <property type="match status" value="1"/>
</dbReference>
<evidence type="ECO:0000259" key="4">
    <source>
        <dbReference type="Pfam" id="PF01872"/>
    </source>
</evidence>
<dbReference type="InterPro" id="IPR002734">
    <property type="entry name" value="RibDG_C"/>
</dbReference>
<proteinExistence type="predicted"/>
<evidence type="ECO:0000313" key="5">
    <source>
        <dbReference type="EMBL" id="MFC7268349.1"/>
    </source>
</evidence>
<evidence type="ECO:0000313" key="6">
    <source>
        <dbReference type="Proteomes" id="UP001596507"/>
    </source>
</evidence>
<keyword evidence="6" id="KW-1185">Reference proteome</keyword>
<dbReference type="EMBL" id="JBHTBE010000001">
    <property type="protein sequence ID" value="MFC7268349.1"/>
    <property type="molecule type" value="Genomic_DNA"/>
</dbReference>
<dbReference type="RefSeq" id="WP_262873254.1">
    <property type="nucleotide sequence ID" value="NZ_BAABKW010000002.1"/>
</dbReference>
<gene>
    <name evidence="5" type="ORF">ACFQRL_05175</name>
</gene>
<protein>
    <submittedName>
        <fullName evidence="5">Dihydrofolate reductase family protein</fullName>
    </submittedName>
</protein>
<organism evidence="5 6">
    <name type="scientific">Microbacterium fluvii</name>
    <dbReference type="NCBI Taxonomy" id="415215"/>
    <lineage>
        <taxon>Bacteria</taxon>
        <taxon>Bacillati</taxon>
        <taxon>Actinomycetota</taxon>
        <taxon>Actinomycetes</taxon>
        <taxon>Micrococcales</taxon>
        <taxon>Microbacteriaceae</taxon>
        <taxon>Microbacterium</taxon>
    </lineage>
</organism>
<evidence type="ECO:0000256" key="2">
    <source>
        <dbReference type="ARBA" id="ARBA00022857"/>
    </source>
</evidence>
<name>A0ABW2HAN6_9MICO</name>
<dbReference type="Proteomes" id="UP001596507">
    <property type="component" value="Unassembled WGS sequence"/>
</dbReference>
<feature type="domain" description="Bacterial bifunctional deaminase-reductase C-terminal" evidence="4">
    <location>
        <begin position="38"/>
        <end position="201"/>
    </location>
</feature>
<comment type="pathway">
    <text evidence="1">Cofactor biosynthesis; riboflavin biosynthesis.</text>
</comment>
<dbReference type="InterPro" id="IPR050765">
    <property type="entry name" value="Riboflavin_Biosynth_HTPR"/>
</dbReference>
<dbReference type="Pfam" id="PF01872">
    <property type="entry name" value="RibD_C"/>
    <property type="match status" value="1"/>
</dbReference>
<evidence type="ECO:0000256" key="1">
    <source>
        <dbReference type="ARBA" id="ARBA00005104"/>
    </source>
</evidence>
<sequence>MSQLVTEVIPSAGAVVDVATAAGRDWLAERYRRAEESYLRLNMITSLTGAAAGEDGTSDTLTSTLDRRILGLIRADADAVVVGAQSVRAEGYVVPRTARLAVVTSSGDLSGHRLDDDGSAERVLVVCPQERADDVSQRLPTGATVVPVASAGGHLRPEDIVDALARRGLRRLVCEGGPSLAAQFADAGLIDEYCVTVAPTIAPAARPFLPVSHRVGTTPAGLLVDAAGFSYLRLRAR</sequence>
<accession>A0ABW2HAN6</accession>
<keyword evidence="2" id="KW-0521">NADP</keyword>
<keyword evidence="3" id="KW-0560">Oxidoreductase</keyword>
<comment type="caution">
    <text evidence="5">The sequence shown here is derived from an EMBL/GenBank/DDBJ whole genome shotgun (WGS) entry which is preliminary data.</text>
</comment>
<dbReference type="PANTHER" id="PTHR38011:SF7">
    <property type="entry name" value="2,5-DIAMINO-6-RIBOSYLAMINO-4(3H)-PYRIMIDINONE 5'-PHOSPHATE REDUCTASE"/>
    <property type="match status" value="1"/>
</dbReference>
<reference evidence="6" key="1">
    <citation type="journal article" date="2019" name="Int. J. Syst. Evol. Microbiol.">
        <title>The Global Catalogue of Microorganisms (GCM) 10K type strain sequencing project: providing services to taxonomists for standard genome sequencing and annotation.</title>
        <authorList>
            <consortium name="The Broad Institute Genomics Platform"/>
            <consortium name="The Broad Institute Genome Sequencing Center for Infectious Disease"/>
            <person name="Wu L."/>
            <person name="Ma J."/>
        </authorList>
    </citation>
    <scope>NUCLEOTIDE SEQUENCE [LARGE SCALE GENOMIC DNA]</scope>
    <source>
        <strain evidence="6">CGMCC 1.15772</strain>
    </source>
</reference>